<dbReference type="EC" id="4.2.1.96" evidence="4"/>
<proteinExistence type="inferred from homology"/>
<dbReference type="PANTHER" id="PTHR12599">
    <property type="entry name" value="PTERIN-4-ALPHA-CARBINOLAMINE DEHYDRATASE"/>
    <property type="match status" value="1"/>
</dbReference>
<dbReference type="SUPFAM" id="SSF55248">
    <property type="entry name" value="PCD-like"/>
    <property type="match status" value="1"/>
</dbReference>
<keyword evidence="3 4" id="KW-0456">Lyase</keyword>
<comment type="catalytic activity">
    <reaction evidence="1 4">
        <text>(4aS,6R)-4a-hydroxy-L-erythro-5,6,7,8-tetrahydrobiopterin = (6R)-L-erythro-6,7-dihydrobiopterin + H2O</text>
        <dbReference type="Rhea" id="RHEA:11920"/>
        <dbReference type="ChEBI" id="CHEBI:15377"/>
        <dbReference type="ChEBI" id="CHEBI:15642"/>
        <dbReference type="ChEBI" id="CHEBI:43120"/>
        <dbReference type="EC" id="4.2.1.96"/>
    </reaction>
</comment>
<comment type="similarity">
    <text evidence="2 4">Belongs to the pterin-4-alpha-carbinolamine dehydratase family.</text>
</comment>
<evidence type="ECO:0000313" key="6">
    <source>
        <dbReference type="Proteomes" id="UP000178953"/>
    </source>
</evidence>
<name>A0A1E8QA00_9MYCO</name>
<dbReference type="NCBIfam" id="NF002017">
    <property type="entry name" value="PRK00823.1-2"/>
    <property type="match status" value="1"/>
</dbReference>
<comment type="caution">
    <text evidence="5">The sequence shown here is derived from an EMBL/GenBank/DDBJ whole genome shotgun (WGS) entry which is preliminary data.</text>
</comment>
<sequence length="94" mass="10479">MAVLPDDQVDAALSDLPGWERADGALRRSIDFPAFLDGVEAVRRVAEQAEQRDHHPDIDIRWRTVTFALVTHSEGGITEKDVEMARDINRIVAG</sequence>
<dbReference type="Gene3D" id="3.30.1360.20">
    <property type="entry name" value="Transcriptional coactivator/pterin dehydratase"/>
    <property type="match status" value="1"/>
</dbReference>
<evidence type="ECO:0000256" key="1">
    <source>
        <dbReference type="ARBA" id="ARBA00001554"/>
    </source>
</evidence>
<dbReference type="GO" id="GO:0008124">
    <property type="term" value="F:4-alpha-hydroxytetrahydrobiopterin dehydratase activity"/>
    <property type="evidence" value="ECO:0007669"/>
    <property type="project" value="UniProtKB-UniRule"/>
</dbReference>
<dbReference type="PANTHER" id="PTHR12599:SF0">
    <property type="entry name" value="PTERIN-4-ALPHA-CARBINOLAMINE DEHYDRATASE"/>
    <property type="match status" value="1"/>
</dbReference>
<accession>A0A1E8QA00</accession>
<protein>
    <recommendedName>
        <fullName evidence="4">Putative pterin-4-alpha-carbinolamine dehydratase</fullName>
        <shortName evidence="4">PHS</shortName>
        <ecNumber evidence="4">4.2.1.96</ecNumber>
    </recommendedName>
    <alternativeName>
        <fullName evidence="4">4-alpha-hydroxy-tetrahydropterin dehydratase</fullName>
    </alternativeName>
    <alternativeName>
        <fullName evidence="4">Pterin carbinolamine dehydratase</fullName>
        <shortName evidence="4">PCD</shortName>
    </alternativeName>
</protein>
<evidence type="ECO:0000256" key="2">
    <source>
        <dbReference type="ARBA" id="ARBA00006472"/>
    </source>
</evidence>
<evidence type="ECO:0000256" key="4">
    <source>
        <dbReference type="HAMAP-Rule" id="MF_00434"/>
    </source>
</evidence>
<gene>
    <name evidence="5" type="ORF">BEL07_05615</name>
</gene>
<dbReference type="GO" id="GO:0006729">
    <property type="term" value="P:tetrahydrobiopterin biosynthetic process"/>
    <property type="evidence" value="ECO:0007669"/>
    <property type="project" value="InterPro"/>
</dbReference>
<evidence type="ECO:0000313" key="5">
    <source>
        <dbReference type="EMBL" id="OFJ54824.1"/>
    </source>
</evidence>
<dbReference type="HAMAP" id="MF_00434">
    <property type="entry name" value="Pterin_4_alpha"/>
    <property type="match status" value="1"/>
</dbReference>
<organism evidence="5 6">
    <name type="scientific">Mycolicibacterium grossiae</name>
    <dbReference type="NCBI Taxonomy" id="1552759"/>
    <lineage>
        <taxon>Bacteria</taxon>
        <taxon>Bacillati</taxon>
        <taxon>Actinomycetota</taxon>
        <taxon>Actinomycetes</taxon>
        <taxon>Mycobacteriales</taxon>
        <taxon>Mycobacteriaceae</taxon>
        <taxon>Mycolicibacterium</taxon>
    </lineage>
</organism>
<dbReference type="EMBL" id="MCHX01000009">
    <property type="protein sequence ID" value="OFJ54824.1"/>
    <property type="molecule type" value="Genomic_DNA"/>
</dbReference>
<reference evidence="5 6" key="1">
    <citation type="submission" date="2016-09" db="EMBL/GenBank/DDBJ databases">
        <title>genome sequence of Mycobacterium sp. 739 SCH.</title>
        <authorList>
            <person name="Greninger A.L."/>
            <person name="Qin X."/>
            <person name="Jerome K."/>
            <person name="Vora S."/>
            <person name="Quinn K."/>
        </authorList>
    </citation>
    <scope>NUCLEOTIDE SEQUENCE [LARGE SCALE GENOMIC DNA]</scope>
    <source>
        <strain evidence="5 6">SCH</strain>
    </source>
</reference>
<keyword evidence="6" id="KW-1185">Reference proteome</keyword>
<dbReference type="RefSeq" id="WP_070352113.1">
    <property type="nucleotide sequence ID" value="NZ_CP043474.1"/>
</dbReference>
<evidence type="ECO:0000256" key="3">
    <source>
        <dbReference type="ARBA" id="ARBA00023239"/>
    </source>
</evidence>
<dbReference type="AlphaFoldDB" id="A0A1E8QA00"/>
<dbReference type="InterPro" id="IPR036428">
    <property type="entry name" value="PCD_sf"/>
</dbReference>
<dbReference type="Proteomes" id="UP000178953">
    <property type="component" value="Unassembled WGS sequence"/>
</dbReference>
<dbReference type="InterPro" id="IPR001533">
    <property type="entry name" value="Pterin_deHydtase"/>
</dbReference>
<dbReference type="Pfam" id="PF01329">
    <property type="entry name" value="Pterin_4a"/>
    <property type="match status" value="1"/>
</dbReference>
<dbReference type="OrthoDB" id="15077at2"/>
<dbReference type="CDD" id="cd00488">
    <property type="entry name" value="PCD_DCoH"/>
    <property type="match status" value="1"/>
</dbReference>